<dbReference type="InterPro" id="IPR032485">
    <property type="entry name" value="LRP1-like_beta_prop"/>
</dbReference>
<evidence type="ECO:0000256" key="1">
    <source>
        <dbReference type="SAM" id="SignalP"/>
    </source>
</evidence>
<dbReference type="Proteomes" id="UP000247459">
    <property type="component" value="Unassembled WGS sequence"/>
</dbReference>
<evidence type="ECO:0000313" key="3">
    <source>
        <dbReference type="EMBL" id="PYY27673.1"/>
    </source>
</evidence>
<name>A0A2W0C522_9BACL</name>
<feature type="signal peptide" evidence="1">
    <location>
        <begin position="1"/>
        <end position="41"/>
    </location>
</feature>
<sequence length="435" mass="47153">MKGVDGDMSKWFTGMQRKISTFLLFTLITAAILGGGNAAQAASLNQSTVYYDSDGVLYKVSGDGSNTTEVLLDFQGVDLVAAGSHLYYTATETSTTLLRVPNDGSRDTAETFATDVLRYETDNGFIYYMDAKGSIYRASGDGEPTSVKKIADKADTDFPLLAVIKGRVYYNALVNGNTWIVSKATNGSGTVQRIAEGAVESSYFMNPAKNKLQLMVNTNPYETYYSTNAVVMYTVNYNTGKASAVNPKAKLDVNAVYSGGWGSSLYVYNKGISLDSNKDYNYATGKAFALTTSGKTFQLHSKSIREVSALGTDKAVIIDADKKAYAKTVSGSKVTKTTNLNLTNVNYVGDQLTNGIATLAYISSDNGLYAVSSKLKVTKLVGDEWDTFHFRDDVPGIFYINAKDLYRLYHIQANGSGNKALSEVFLDDILLVTPN</sequence>
<keyword evidence="1" id="KW-0732">Signal</keyword>
<evidence type="ECO:0000313" key="4">
    <source>
        <dbReference type="Proteomes" id="UP000247459"/>
    </source>
</evidence>
<proteinExistence type="predicted"/>
<feature type="chain" id="PRO_5016135519" description="Prolow-density lipoprotein receptor-related protein 1-like beta-propeller domain-containing protein" evidence="1">
    <location>
        <begin position="42"/>
        <end position="435"/>
    </location>
</feature>
<reference evidence="3 4" key="1">
    <citation type="submission" date="2018-01" db="EMBL/GenBank/DDBJ databases">
        <title>Genome sequence of the PGP bacterium Paenibacillus illinoisensis E3.</title>
        <authorList>
            <person name="Rolli E."/>
            <person name="Marasco R."/>
            <person name="Bessem C."/>
            <person name="Michoud G."/>
            <person name="Gaiarsa S."/>
            <person name="Borin S."/>
            <person name="Daffonchio D."/>
        </authorList>
    </citation>
    <scope>NUCLEOTIDE SEQUENCE [LARGE SCALE GENOMIC DNA]</scope>
    <source>
        <strain evidence="3 4">E3</strain>
    </source>
</reference>
<organism evidence="3 4">
    <name type="scientific">Paenibacillus illinoisensis</name>
    <dbReference type="NCBI Taxonomy" id="59845"/>
    <lineage>
        <taxon>Bacteria</taxon>
        <taxon>Bacillati</taxon>
        <taxon>Bacillota</taxon>
        <taxon>Bacilli</taxon>
        <taxon>Bacillales</taxon>
        <taxon>Paenibacillaceae</taxon>
        <taxon>Paenibacillus</taxon>
    </lineage>
</organism>
<dbReference type="EMBL" id="PRLG01000021">
    <property type="protein sequence ID" value="PYY27673.1"/>
    <property type="molecule type" value="Genomic_DNA"/>
</dbReference>
<evidence type="ECO:0000259" key="2">
    <source>
        <dbReference type="Pfam" id="PF16472"/>
    </source>
</evidence>
<comment type="caution">
    <text evidence="3">The sequence shown here is derived from an EMBL/GenBank/DDBJ whole genome shotgun (WGS) entry which is preliminary data.</text>
</comment>
<protein>
    <recommendedName>
        <fullName evidence="2">Prolow-density lipoprotein receptor-related protein 1-like beta-propeller domain-containing protein</fullName>
    </recommendedName>
</protein>
<feature type="domain" description="Prolow-density lipoprotein receptor-related protein 1-like beta-propeller" evidence="2">
    <location>
        <begin position="39"/>
        <end position="173"/>
    </location>
</feature>
<accession>A0A2W0C522</accession>
<dbReference type="Pfam" id="PF16472">
    <property type="entry name" value="DUF5050"/>
    <property type="match status" value="1"/>
</dbReference>
<gene>
    <name evidence="3" type="ORF">PIL02S_04321</name>
</gene>
<dbReference type="AlphaFoldDB" id="A0A2W0C522"/>